<sequence>MDSVDSCSTVGTESLASGSQACQSQSSELIVWEIEVPKVFCWRSMGTAAKQCRWAYGRQVFMSDIALSKTSMMFVTQDGEGFSGEWLGQCKKAGDKKDGLELSSHLESGAVYERIRLEKLHYVHRAVSITMDSKGRNFGLLQADPKTRYR</sequence>
<comment type="caution">
    <text evidence="2">The sequence shown here is derived from an EMBL/GenBank/DDBJ whole genome shotgun (WGS) entry which is preliminary data.</text>
</comment>
<dbReference type="InterPro" id="IPR051625">
    <property type="entry name" value="Signaling_Regulatory_Domain"/>
</dbReference>
<keyword evidence="2" id="KW-0808">Transferase</keyword>
<name>A0A9W7WPV5_TRIRA</name>
<dbReference type="AlphaFoldDB" id="A0A9W7WPV5"/>
<keyword evidence="1" id="KW-0677">Repeat</keyword>
<proteinExistence type="predicted"/>
<dbReference type="PANTHER" id="PTHR22872:SF2">
    <property type="entry name" value="INHIBITOR OF BRUTON TYROSINE KINASE"/>
    <property type="match status" value="1"/>
</dbReference>
<reference evidence="2" key="1">
    <citation type="submission" date="2021-02" db="EMBL/GenBank/DDBJ databases">
        <title>Comparative genomics reveals that relaxation of natural selection precedes convergent phenotypic evolution of cavefish.</title>
        <authorList>
            <person name="Peng Z."/>
        </authorList>
    </citation>
    <scope>NUCLEOTIDE SEQUENCE</scope>
    <source>
        <tissue evidence="2">Muscle</tissue>
    </source>
</reference>
<dbReference type="EMBL" id="JAFHDT010000008">
    <property type="protein sequence ID" value="KAI7806133.1"/>
    <property type="molecule type" value="Genomic_DNA"/>
</dbReference>
<evidence type="ECO:0000313" key="2">
    <source>
        <dbReference type="EMBL" id="KAI7806133.1"/>
    </source>
</evidence>
<dbReference type="GO" id="GO:0005737">
    <property type="term" value="C:cytoplasm"/>
    <property type="evidence" value="ECO:0007669"/>
    <property type="project" value="TreeGrafter"/>
</dbReference>
<accession>A0A9W7WPV5</accession>
<dbReference type="GO" id="GO:0016301">
    <property type="term" value="F:kinase activity"/>
    <property type="evidence" value="ECO:0007669"/>
    <property type="project" value="UniProtKB-KW"/>
</dbReference>
<keyword evidence="3" id="KW-1185">Reference proteome</keyword>
<organism evidence="2 3">
    <name type="scientific">Triplophysa rosa</name>
    <name type="common">Cave loach</name>
    <dbReference type="NCBI Taxonomy" id="992332"/>
    <lineage>
        <taxon>Eukaryota</taxon>
        <taxon>Metazoa</taxon>
        <taxon>Chordata</taxon>
        <taxon>Craniata</taxon>
        <taxon>Vertebrata</taxon>
        <taxon>Euteleostomi</taxon>
        <taxon>Actinopterygii</taxon>
        <taxon>Neopterygii</taxon>
        <taxon>Teleostei</taxon>
        <taxon>Ostariophysi</taxon>
        <taxon>Cypriniformes</taxon>
        <taxon>Nemacheilidae</taxon>
        <taxon>Triplophysa</taxon>
    </lineage>
</organism>
<dbReference type="GO" id="GO:0030292">
    <property type="term" value="F:protein tyrosine kinase inhibitor activity"/>
    <property type="evidence" value="ECO:0007669"/>
    <property type="project" value="TreeGrafter"/>
</dbReference>
<evidence type="ECO:0000256" key="1">
    <source>
        <dbReference type="ARBA" id="ARBA00022737"/>
    </source>
</evidence>
<keyword evidence="2" id="KW-0418">Kinase</keyword>
<protein>
    <submittedName>
        <fullName evidence="2">Inhibitor of Bruton tyrosine kinase</fullName>
    </submittedName>
</protein>
<dbReference type="GO" id="GO:0005654">
    <property type="term" value="C:nucleoplasm"/>
    <property type="evidence" value="ECO:0007669"/>
    <property type="project" value="TreeGrafter"/>
</dbReference>
<gene>
    <name evidence="2" type="ORF">IRJ41_000690</name>
</gene>
<dbReference type="Proteomes" id="UP001059041">
    <property type="component" value="Linkage Group LG8"/>
</dbReference>
<evidence type="ECO:0000313" key="3">
    <source>
        <dbReference type="Proteomes" id="UP001059041"/>
    </source>
</evidence>
<dbReference type="GO" id="GO:0019901">
    <property type="term" value="F:protein kinase binding"/>
    <property type="evidence" value="ECO:0007669"/>
    <property type="project" value="TreeGrafter"/>
</dbReference>
<dbReference type="PANTHER" id="PTHR22872">
    <property type="entry name" value="BTK-BINDING PROTEIN-RELATED"/>
    <property type="match status" value="1"/>
</dbReference>